<evidence type="ECO:0000256" key="2">
    <source>
        <dbReference type="ARBA" id="ARBA00022525"/>
    </source>
</evidence>
<dbReference type="SUPFAM" id="SSF82895">
    <property type="entry name" value="TSP-1 type 1 repeat"/>
    <property type="match status" value="3"/>
</dbReference>
<keyword evidence="5" id="KW-1185">Reference proteome</keyword>
<proteinExistence type="predicted"/>
<dbReference type="InterPro" id="IPR036383">
    <property type="entry name" value="TSP1_rpt_sf"/>
</dbReference>
<evidence type="ECO:0000256" key="3">
    <source>
        <dbReference type="SAM" id="SignalP"/>
    </source>
</evidence>
<evidence type="ECO:0000256" key="1">
    <source>
        <dbReference type="ARBA" id="ARBA00004613"/>
    </source>
</evidence>
<dbReference type="SMART" id="SM00209">
    <property type="entry name" value="TSP1"/>
    <property type="match status" value="3"/>
</dbReference>
<dbReference type="Proteomes" id="UP000815325">
    <property type="component" value="Unassembled WGS sequence"/>
</dbReference>
<keyword evidence="3" id="KW-0732">Signal</keyword>
<evidence type="ECO:0000313" key="4">
    <source>
        <dbReference type="EMBL" id="KAF5832338.1"/>
    </source>
</evidence>
<sequence length="521" mass="56740">MAAATNSRRLLFFLPLSGFFCSQALGYCSDCWCLPQWTHNSGYYCGYESWTGTSYGCDEECCQNRGLYCDDGCTGKAEWVKKDSRTSCSRECGGGTQKFNFACRGYWDQATCGDPDVTVDCYEEVWCYDYQCGEDPSDTLYECNTHACPSYSWSVSDWTTCSHSCGPDGVQSRTVECVEEATYSWNNEVVGDENCDSIKPAEQQSCNTHACPTYSWSVSDWTTCTHDCGPDGVQSRTVECVEEATYSWNNEVVGDENCDSVKPAEQQSCNTHACPSYTWSVSDWTTCTRECGPEGMQSRAVECMEESTYSGDSTVVGDENCGSSKPSEQQRCNTHACPPPPAPPAPILSGSCAQPHVVNLEAAGSEFVTEDIDTCPYSHAFGGSSYTAGPSFVIRLDSHFAARTFMVETLQATDYAYFDTMLFVSPSCSPEDVIASDDDGGSKTLSMLTFHAEAYQDVFIAVNGYSDGCGVMRVKLVLLPPPPPLPLSPLPSPPPSSPPSPSPLPPGMLCICFHTTCGTRI</sequence>
<feature type="signal peptide" evidence="3">
    <location>
        <begin position="1"/>
        <end position="26"/>
    </location>
</feature>
<accession>A0ABQ7GCJ9</accession>
<dbReference type="PROSITE" id="PS50092">
    <property type="entry name" value="TSP1"/>
    <property type="match status" value="3"/>
</dbReference>
<keyword evidence="2" id="KW-0964">Secreted</keyword>
<dbReference type="Gene3D" id="2.20.100.10">
    <property type="entry name" value="Thrombospondin type-1 (TSP1) repeat"/>
    <property type="match status" value="3"/>
</dbReference>
<comment type="subcellular location">
    <subcellularLocation>
        <location evidence="1">Secreted</location>
    </subcellularLocation>
</comment>
<comment type="caution">
    <text evidence="4">The sequence shown here is derived from an EMBL/GenBank/DDBJ whole genome shotgun (WGS) entry which is preliminary data.</text>
</comment>
<dbReference type="InterPro" id="IPR050439">
    <property type="entry name" value="ADAMTS_ADAMTS-like"/>
</dbReference>
<protein>
    <submittedName>
        <fullName evidence="4">Uncharacterized protein</fullName>
    </submittedName>
</protein>
<gene>
    <name evidence="4" type="ORF">DUNSADRAFT_11780</name>
</gene>
<dbReference type="PANTHER" id="PTHR13723">
    <property type="entry name" value="ADAMTS A DISINTEGRIN AND METALLOPROTEASE WITH THROMBOSPONDIN MOTIFS PROTEASE"/>
    <property type="match status" value="1"/>
</dbReference>
<feature type="chain" id="PRO_5047008894" evidence="3">
    <location>
        <begin position="27"/>
        <end position="521"/>
    </location>
</feature>
<dbReference type="Pfam" id="PF19030">
    <property type="entry name" value="TSP1_ADAMTS"/>
    <property type="match status" value="3"/>
</dbReference>
<evidence type="ECO:0000313" key="5">
    <source>
        <dbReference type="Proteomes" id="UP000815325"/>
    </source>
</evidence>
<dbReference type="EMBL" id="MU069880">
    <property type="protein sequence ID" value="KAF5832338.1"/>
    <property type="molecule type" value="Genomic_DNA"/>
</dbReference>
<dbReference type="InterPro" id="IPR000884">
    <property type="entry name" value="TSP1_rpt"/>
</dbReference>
<organism evidence="4 5">
    <name type="scientific">Dunaliella salina</name>
    <name type="common">Green alga</name>
    <name type="synonym">Protococcus salinus</name>
    <dbReference type="NCBI Taxonomy" id="3046"/>
    <lineage>
        <taxon>Eukaryota</taxon>
        <taxon>Viridiplantae</taxon>
        <taxon>Chlorophyta</taxon>
        <taxon>core chlorophytes</taxon>
        <taxon>Chlorophyceae</taxon>
        <taxon>CS clade</taxon>
        <taxon>Chlamydomonadales</taxon>
        <taxon>Dunaliellaceae</taxon>
        <taxon>Dunaliella</taxon>
    </lineage>
</organism>
<name>A0ABQ7GCJ9_DUNSA</name>
<reference evidence="4" key="1">
    <citation type="submission" date="2017-08" db="EMBL/GenBank/DDBJ databases">
        <authorList>
            <person name="Polle J.E."/>
            <person name="Barry K."/>
            <person name="Cushman J."/>
            <person name="Schmutz J."/>
            <person name="Tran D."/>
            <person name="Hathwaick L.T."/>
            <person name="Yim W.C."/>
            <person name="Jenkins J."/>
            <person name="Mckie-Krisberg Z.M."/>
            <person name="Prochnik S."/>
            <person name="Lindquist E."/>
            <person name="Dockter R.B."/>
            <person name="Adam C."/>
            <person name="Molina H."/>
            <person name="Bunkerborg J."/>
            <person name="Jin E."/>
            <person name="Buchheim M."/>
            <person name="Magnuson J."/>
        </authorList>
    </citation>
    <scope>NUCLEOTIDE SEQUENCE</scope>
    <source>
        <strain evidence="4">CCAP 19/18</strain>
    </source>
</reference>